<proteinExistence type="predicted"/>
<sequence>MKNEKQSLLELSHLIASNELHDDGFVTNVEGTGNGDHQRRRKNNSRKNFSKTQIFWSRGHYKYYKQQEF</sequence>
<organism evidence="2">
    <name type="scientific">Brugia malayi</name>
    <name type="common">Filarial nematode worm</name>
    <dbReference type="NCBI Taxonomy" id="6279"/>
    <lineage>
        <taxon>Eukaryota</taxon>
        <taxon>Metazoa</taxon>
        <taxon>Ecdysozoa</taxon>
        <taxon>Nematoda</taxon>
        <taxon>Chromadorea</taxon>
        <taxon>Rhabditida</taxon>
        <taxon>Spirurina</taxon>
        <taxon>Spiruromorpha</taxon>
        <taxon>Filarioidea</taxon>
        <taxon>Onchocercidae</taxon>
        <taxon>Brugia</taxon>
    </lineage>
</organism>
<evidence type="ECO:0000313" key="2">
    <source>
        <dbReference type="EMBL" id="CDQ01012.1"/>
    </source>
</evidence>
<dbReference type="AlphaFoldDB" id="A0A1I9G5D7"/>
<evidence type="ECO:0000256" key="1">
    <source>
        <dbReference type="SAM" id="MobiDB-lite"/>
    </source>
</evidence>
<feature type="compositionally biased region" description="Basic residues" evidence="1">
    <location>
        <begin position="38"/>
        <end position="49"/>
    </location>
</feature>
<reference evidence="2" key="1">
    <citation type="journal article" date="2007" name="Science">
        <title>Draft genome of the filarial nematode parasite Brugia malayi.</title>
        <authorList>
            <person name="Ghedin E."/>
            <person name="Wang S."/>
            <person name="Spiro D."/>
            <person name="Caler E."/>
            <person name="Zhao Q."/>
            <person name="Crabtree J."/>
            <person name="Allen J.E."/>
            <person name="Delcher A.L."/>
            <person name="Guiliano D.B."/>
            <person name="Miranda-Saavedra D."/>
            <person name="Angiuoli S.V."/>
            <person name="Creasy T."/>
            <person name="Amedeo P."/>
            <person name="Haas B."/>
            <person name="El-Sayed N.M."/>
            <person name="Wortman J.R."/>
            <person name="Feldblyum T."/>
            <person name="Tallon L."/>
            <person name="Schatz M."/>
            <person name="Shumway M."/>
            <person name="Koo H."/>
            <person name="Salzberg S.L."/>
            <person name="Schobel S."/>
            <person name="Pertea M."/>
            <person name="Pop M."/>
            <person name="White O."/>
            <person name="Barton G.J."/>
            <person name="Carlow C.K."/>
            <person name="Crawford M.J."/>
            <person name="Daub J."/>
            <person name="Dimmic M.W."/>
            <person name="Estes C.F."/>
            <person name="Foster J.M."/>
            <person name="Ganatra M."/>
            <person name="Gregory W.F."/>
            <person name="Johnson N.M."/>
            <person name="Jin J."/>
            <person name="Komuniecki R."/>
            <person name="Korf I."/>
            <person name="Kumar S."/>
            <person name="Laney S."/>
            <person name="Li B.W."/>
            <person name="Li W."/>
            <person name="Lindblom T.H."/>
            <person name="Lustigman S."/>
            <person name="Ma D."/>
            <person name="Maina C.V."/>
            <person name="Martin D.M."/>
            <person name="McCarter J.P."/>
            <person name="McReynolds L."/>
            <person name="Mitreva M."/>
            <person name="Nutman T.B."/>
            <person name="Parkinson J."/>
            <person name="Peregrin-Alvarez J.M."/>
            <person name="Poole C."/>
            <person name="Ren Q."/>
            <person name="Saunders L."/>
            <person name="Sluder A.E."/>
            <person name="Smith K."/>
            <person name="Stanke M."/>
            <person name="Unnasch T.R."/>
            <person name="Ware J."/>
            <person name="Wei A.D."/>
            <person name="Weil G."/>
            <person name="Williams D.J."/>
            <person name="Zhang Y."/>
            <person name="Williams S.A."/>
            <person name="Fraser-Liggett C."/>
            <person name="Slatko B."/>
            <person name="Blaxter M.L."/>
            <person name="Scott A.L."/>
        </authorList>
    </citation>
    <scope>NUCLEOTIDE SEQUENCE</scope>
    <source>
        <strain evidence="2">FR3</strain>
    </source>
</reference>
<accession>A0A1I9G5D7</accession>
<gene>
    <name evidence="2" type="primary">Bm14770</name>
    <name evidence="2" type="ORF">BM_Bm14770</name>
</gene>
<protein>
    <submittedName>
        <fullName evidence="2">Bm14770</fullName>
    </submittedName>
</protein>
<dbReference type="EMBL" id="LN857015">
    <property type="protein sequence ID" value="CDQ01012.1"/>
    <property type="molecule type" value="Genomic_DNA"/>
</dbReference>
<reference evidence="2" key="2">
    <citation type="submission" date="2012-12" db="EMBL/GenBank/DDBJ databases">
        <authorList>
            <consortium name="WormBase Consortium"/>
            <person name="Ghedin E."/>
            <person name="Paulini M."/>
        </authorList>
    </citation>
    <scope>NUCLEOTIDE SEQUENCE</scope>
    <source>
        <strain evidence="2">FR3</strain>
    </source>
</reference>
<feature type="region of interest" description="Disordered" evidence="1">
    <location>
        <begin position="29"/>
        <end position="49"/>
    </location>
</feature>
<name>A0A1I9G5D7_BRUMA</name>